<dbReference type="RefSeq" id="WP_344001506.1">
    <property type="nucleotide sequence ID" value="NZ_BAAAGU010000030.1"/>
</dbReference>
<keyword evidence="4" id="KW-1185">Reference proteome</keyword>
<sequence>MRSQRLTVCTSALLLAALTLAASDAREEGPGTAQVVLGLALMGVGAAAAAAVRGRHPRRRRGTS</sequence>
<keyword evidence="2" id="KW-0732">Signal</keyword>
<comment type="caution">
    <text evidence="3">The sequence shown here is derived from an EMBL/GenBank/DDBJ whole genome shotgun (WGS) entry which is preliminary data.</text>
</comment>
<organism evidence="3 4">
    <name type="scientific">Streptomyces thermocarboxydovorans</name>
    <dbReference type="NCBI Taxonomy" id="59298"/>
    <lineage>
        <taxon>Bacteria</taxon>
        <taxon>Bacillati</taxon>
        <taxon>Actinomycetota</taxon>
        <taxon>Actinomycetes</taxon>
        <taxon>Kitasatosporales</taxon>
        <taxon>Streptomycetaceae</taxon>
        <taxon>Streptomyces</taxon>
    </lineage>
</organism>
<keyword evidence="1" id="KW-1133">Transmembrane helix</keyword>
<evidence type="ECO:0000313" key="3">
    <source>
        <dbReference type="EMBL" id="GAA0650855.1"/>
    </source>
</evidence>
<accession>A0ABP3SPI8</accession>
<protein>
    <submittedName>
        <fullName evidence="3">Uncharacterized protein</fullName>
    </submittedName>
</protein>
<feature type="chain" id="PRO_5046295913" evidence="2">
    <location>
        <begin position="22"/>
        <end position="64"/>
    </location>
</feature>
<reference evidence="4" key="1">
    <citation type="journal article" date="2019" name="Int. J. Syst. Evol. Microbiol.">
        <title>The Global Catalogue of Microorganisms (GCM) 10K type strain sequencing project: providing services to taxonomists for standard genome sequencing and annotation.</title>
        <authorList>
            <consortium name="The Broad Institute Genomics Platform"/>
            <consortium name="The Broad Institute Genome Sequencing Center for Infectious Disease"/>
            <person name="Wu L."/>
            <person name="Ma J."/>
        </authorList>
    </citation>
    <scope>NUCLEOTIDE SEQUENCE [LARGE SCALE GENOMIC DNA]</scope>
    <source>
        <strain evidence="4">JCM 10367</strain>
    </source>
</reference>
<feature type="signal peptide" evidence="2">
    <location>
        <begin position="1"/>
        <end position="21"/>
    </location>
</feature>
<evidence type="ECO:0000256" key="1">
    <source>
        <dbReference type="SAM" id="Phobius"/>
    </source>
</evidence>
<dbReference type="EMBL" id="BAAAGU010000030">
    <property type="protein sequence ID" value="GAA0650855.1"/>
    <property type="molecule type" value="Genomic_DNA"/>
</dbReference>
<keyword evidence="1" id="KW-0812">Transmembrane</keyword>
<dbReference type="Proteomes" id="UP001500724">
    <property type="component" value="Unassembled WGS sequence"/>
</dbReference>
<evidence type="ECO:0000313" key="4">
    <source>
        <dbReference type="Proteomes" id="UP001500724"/>
    </source>
</evidence>
<name>A0ABP3SPI8_9ACTN</name>
<keyword evidence="1" id="KW-0472">Membrane</keyword>
<evidence type="ECO:0000256" key="2">
    <source>
        <dbReference type="SAM" id="SignalP"/>
    </source>
</evidence>
<proteinExistence type="predicted"/>
<gene>
    <name evidence="3" type="ORF">GCM10009535_31190</name>
</gene>
<feature type="transmembrane region" description="Helical" evidence="1">
    <location>
        <begin position="31"/>
        <end position="52"/>
    </location>
</feature>